<name>A0A7I8D1W8_9FIRM</name>
<gene>
    <name evidence="3" type="ORF">C12CBH8_14590</name>
</gene>
<dbReference type="NCBIfam" id="TIGR01552">
    <property type="entry name" value="phd_fam"/>
    <property type="match status" value="1"/>
</dbReference>
<dbReference type="InterPro" id="IPR036165">
    <property type="entry name" value="YefM-like_sf"/>
</dbReference>
<dbReference type="PANTHER" id="PTHR33713:SF6">
    <property type="entry name" value="ANTITOXIN YEFM"/>
    <property type="match status" value="1"/>
</dbReference>
<keyword evidence="4" id="KW-1185">Reference proteome</keyword>
<reference evidence="4" key="1">
    <citation type="submission" date="2020-07" db="EMBL/GenBank/DDBJ databases">
        <title>Complete genome sequencing of Clostridia bacterium strain 12CBH8.</title>
        <authorList>
            <person name="Sakamoto M."/>
            <person name="Murakami T."/>
            <person name="Mori H."/>
        </authorList>
    </citation>
    <scope>NUCLEOTIDE SEQUENCE [LARGE SCALE GENOMIC DNA]</scope>
    <source>
        <strain evidence="4">12CBH8</strain>
    </source>
</reference>
<dbReference type="KEGG" id="sman:C12CBH8_14590"/>
<accession>A0A7I8D1W8</accession>
<dbReference type="AlphaFoldDB" id="A0A7I8D1W8"/>
<dbReference type="Gene3D" id="3.40.1620.10">
    <property type="entry name" value="YefM-like domain"/>
    <property type="match status" value="1"/>
</dbReference>
<evidence type="ECO:0000256" key="1">
    <source>
        <dbReference type="ARBA" id="ARBA00009981"/>
    </source>
</evidence>
<evidence type="ECO:0000313" key="3">
    <source>
        <dbReference type="EMBL" id="BCI60820.1"/>
    </source>
</evidence>
<dbReference type="InterPro" id="IPR006442">
    <property type="entry name" value="Antitoxin_Phd/YefM"/>
</dbReference>
<dbReference type="PANTHER" id="PTHR33713">
    <property type="entry name" value="ANTITOXIN YAFN-RELATED"/>
    <property type="match status" value="1"/>
</dbReference>
<dbReference type="Pfam" id="PF02604">
    <property type="entry name" value="PhdYeFM_antitox"/>
    <property type="match status" value="1"/>
</dbReference>
<organism evidence="3 4">
    <name type="scientific">Solibaculum mannosilyticum</name>
    <dbReference type="NCBI Taxonomy" id="2780922"/>
    <lineage>
        <taxon>Bacteria</taxon>
        <taxon>Bacillati</taxon>
        <taxon>Bacillota</taxon>
        <taxon>Clostridia</taxon>
        <taxon>Eubacteriales</taxon>
        <taxon>Oscillospiraceae</taxon>
        <taxon>Solibaculum</taxon>
    </lineage>
</organism>
<sequence>MDSINITNARKDLYNLVARTQDSHEPVQIIGKNAAAVLVSSEDWDAIMETLYLVNIPGMAESILEAAKEPLDEGTDMEDLDWDV</sequence>
<dbReference type="InterPro" id="IPR051405">
    <property type="entry name" value="phD/YefM_antitoxin"/>
</dbReference>
<dbReference type="Proteomes" id="UP000593890">
    <property type="component" value="Chromosome"/>
</dbReference>
<evidence type="ECO:0000256" key="2">
    <source>
        <dbReference type="RuleBase" id="RU362080"/>
    </source>
</evidence>
<comment type="function">
    <text evidence="2">Antitoxin component of a type II toxin-antitoxin (TA) system.</text>
</comment>
<proteinExistence type="inferred from homology"/>
<evidence type="ECO:0000313" key="4">
    <source>
        <dbReference type="Proteomes" id="UP000593890"/>
    </source>
</evidence>
<protein>
    <recommendedName>
        <fullName evidence="2">Antitoxin</fullName>
    </recommendedName>
</protein>
<dbReference type="EMBL" id="AP023321">
    <property type="protein sequence ID" value="BCI60820.1"/>
    <property type="molecule type" value="Genomic_DNA"/>
</dbReference>
<comment type="similarity">
    <text evidence="1 2">Belongs to the phD/YefM antitoxin family.</text>
</comment>
<dbReference type="SUPFAM" id="SSF143120">
    <property type="entry name" value="YefM-like"/>
    <property type="match status" value="1"/>
</dbReference>
<dbReference type="RefSeq" id="WP_099322344.1">
    <property type="nucleotide sequence ID" value="NZ_AP023321.1"/>
</dbReference>